<dbReference type="RefSeq" id="WP_200247607.1">
    <property type="nucleotide sequence ID" value="NZ_JAXUFI010000014.1"/>
</dbReference>
<sequence length="169" mass="18320">MRLTTKGRYAVTAVLDLAIHQGKGPIALADIAQRQGISLSYLEQLFAKLRKRGLVISVRGPGGGYNLAREARSIYIAEVITAVDENVDTTRCGGAHNCKSDGPCLTHDLWMDLSDRIYSYLNNISLQDLVERGTEADSARRAKRPLGAAAVKGTKVQLDSLLPVDQVNA</sequence>
<dbReference type="NCBIfam" id="TIGR02010">
    <property type="entry name" value="IscR"/>
    <property type="match status" value="1"/>
</dbReference>
<dbReference type="InterPro" id="IPR010242">
    <property type="entry name" value="TF_HTH_IscR"/>
</dbReference>
<protein>
    <submittedName>
        <fullName evidence="2">Fe-S cluster assembly transcriptional regulator IscR</fullName>
    </submittedName>
</protein>
<dbReference type="FunFam" id="1.10.10.10:FF:000026">
    <property type="entry name" value="HTH-type transcriptional regulator IscR"/>
    <property type="match status" value="1"/>
</dbReference>
<dbReference type="GO" id="GO:0003690">
    <property type="term" value="F:double-stranded DNA binding"/>
    <property type="evidence" value="ECO:0007669"/>
    <property type="project" value="InterPro"/>
</dbReference>
<keyword evidence="3" id="KW-1185">Reference proteome</keyword>
<dbReference type="SUPFAM" id="SSF46785">
    <property type="entry name" value="Winged helix' DNA-binding domain"/>
    <property type="match status" value="1"/>
</dbReference>
<dbReference type="PANTHER" id="PTHR33221">
    <property type="entry name" value="WINGED HELIX-TURN-HELIX TRANSCRIPTIONAL REGULATOR, RRF2 FAMILY"/>
    <property type="match status" value="1"/>
</dbReference>
<evidence type="ECO:0000313" key="3">
    <source>
        <dbReference type="Proteomes" id="UP001138768"/>
    </source>
</evidence>
<dbReference type="InterPro" id="IPR030489">
    <property type="entry name" value="TR_Rrf2-type_CS"/>
</dbReference>
<dbReference type="Gene3D" id="1.10.10.10">
    <property type="entry name" value="Winged helix-like DNA-binding domain superfamily/Winged helix DNA-binding domain"/>
    <property type="match status" value="1"/>
</dbReference>
<dbReference type="Pfam" id="PF02082">
    <property type="entry name" value="Rrf2"/>
    <property type="match status" value="1"/>
</dbReference>
<dbReference type="InterPro" id="IPR036390">
    <property type="entry name" value="WH_DNA-bd_sf"/>
</dbReference>
<dbReference type="NCBIfam" id="TIGR00738">
    <property type="entry name" value="rrf2_super"/>
    <property type="match status" value="1"/>
</dbReference>
<dbReference type="PANTHER" id="PTHR33221:SF5">
    <property type="entry name" value="HTH-TYPE TRANSCRIPTIONAL REGULATOR ISCR"/>
    <property type="match status" value="1"/>
</dbReference>
<organism evidence="2 3">
    <name type="scientific">Lamprobacter modestohalophilus</name>
    <dbReference type="NCBI Taxonomy" id="1064514"/>
    <lineage>
        <taxon>Bacteria</taxon>
        <taxon>Pseudomonadati</taxon>
        <taxon>Pseudomonadota</taxon>
        <taxon>Gammaproteobacteria</taxon>
        <taxon>Chromatiales</taxon>
        <taxon>Chromatiaceae</taxon>
        <taxon>Lamprobacter</taxon>
    </lineage>
</organism>
<gene>
    <name evidence="2" type="primary">iscR</name>
    <name evidence="2" type="ORF">CKO42_19310</name>
</gene>
<keyword evidence="1" id="KW-0238">DNA-binding</keyword>
<accession>A0A9X0WCN9</accession>
<evidence type="ECO:0000313" key="2">
    <source>
        <dbReference type="EMBL" id="MBK1620538.1"/>
    </source>
</evidence>
<dbReference type="GO" id="GO:0005829">
    <property type="term" value="C:cytosol"/>
    <property type="evidence" value="ECO:0007669"/>
    <property type="project" value="TreeGrafter"/>
</dbReference>
<evidence type="ECO:0000256" key="1">
    <source>
        <dbReference type="ARBA" id="ARBA00023125"/>
    </source>
</evidence>
<proteinExistence type="predicted"/>
<dbReference type="PROSITE" id="PS01332">
    <property type="entry name" value="HTH_RRF2_1"/>
    <property type="match status" value="1"/>
</dbReference>
<comment type="caution">
    <text evidence="2">The sequence shown here is derived from an EMBL/GenBank/DDBJ whole genome shotgun (WGS) entry which is preliminary data.</text>
</comment>
<dbReference type="AlphaFoldDB" id="A0A9X0WCN9"/>
<dbReference type="PROSITE" id="PS51197">
    <property type="entry name" value="HTH_RRF2_2"/>
    <property type="match status" value="1"/>
</dbReference>
<name>A0A9X0WCN9_9GAMM</name>
<dbReference type="GO" id="GO:0003700">
    <property type="term" value="F:DNA-binding transcription factor activity"/>
    <property type="evidence" value="ECO:0007669"/>
    <property type="project" value="InterPro"/>
</dbReference>
<dbReference type="InterPro" id="IPR000944">
    <property type="entry name" value="Tscrpt_reg_Rrf2"/>
</dbReference>
<dbReference type="Proteomes" id="UP001138768">
    <property type="component" value="Unassembled WGS sequence"/>
</dbReference>
<dbReference type="InterPro" id="IPR036388">
    <property type="entry name" value="WH-like_DNA-bd_sf"/>
</dbReference>
<reference evidence="2 3" key="1">
    <citation type="journal article" date="2020" name="Microorganisms">
        <title>Osmotic Adaptation and Compatible Solute Biosynthesis of Phototrophic Bacteria as Revealed from Genome Analyses.</title>
        <authorList>
            <person name="Imhoff J.F."/>
            <person name="Rahn T."/>
            <person name="Kunzel S."/>
            <person name="Keller A."/>
            <person name="Neulinger S.C."/>
        </authorList>
    </citation>
    <scope>NUCLEOTIDE SEQUENCE [LARGE SCALE GENOMIC DNA]</scope>
    <source>
        <strain evidence="2 3">DSM 25653</strain>
    </source>
</reference>
<dbReference type="EMBL" id="NRRY01000042">
    <property type="protein sequence ID" value="MBK1620538.1"/>
    <property type="molecule type" value="Genomic_DNA"/>
</dbReference>